<evidence type="ECO:0000256" key="2">
    <source>
        <dbReference type="ARBA" id="ARBA00022723"/>
    </source>
</evidence>
<dbReference type="GO" id="GO:0008270">
    <property type="term" value="F:zinc ion binding"/>
    <property type="evidence" value="ECO:0007669"/>
    <property type="project" value="InterPro"/>
</dbReference>
<accession>A0A0E3RBZ5</accession>
<dbReference type="PRINTS" id="PR00138">
    <property type="entry name" value="MATRIXIN"/>
</dbReference>
<evidence type="ECO:0000256" key="4">
    <source>
        <dbReference type="ARBA" id="ARBA00022833"/>
    </source>
</evidence>
<proteinExistence type="predicted"/>
<gene>
    <name evidence="6" type="ORF">MSMAP_2804</name>
</gene>
<dbReference type="GO" id="GO:0006508">
    <property type="term" value="P:proteolysis"/>
    <property type="evidence" value="ECO:0007669"/>
    <property type="project" value="UniProtKB-KW"/>
</dbReference>
<dbReference type="HOGENOM" id="CLU_1478897_0_0_2"/>
<dbReference type="InterPro" id="IPR024079">
    <property type="entry name" value="MetalloPept_cat_dom_sf"/>
</dbReference>
<dbReference type="PANTHER" id="PTHR10201">
    <property type="entry name" value="MATRIX METALLOPROTEINASE"/>
    <property type="match status" value="1"/>
</dbReference>
<keyword evidence="4" id="KW-0862">Zinc</keyword>
<dbReference type="CDD" id="cd04279">
    <property type="entry name" value="ZnMc_MMP_like_1"/>
    <property type="match status" value="1"/>
</dbReference>
<dbReference type="Proteomes" id="UP000033116">
    <property type="component" value="Chromosome"/>
</dbReference>
<sequence length="203" mass="22249">MIALRVLKACSILPPRRLVGGNKNMKHRKKMLIGALLITISLVSIISPASAYTYNGRYWHSGFAQVDKDSSIPSSWSNSLTQAMSAWNNAGANFFFYQIGCENKLYYTSLGSSGPLATTTETYSGTSMTKCIVRFNSDKSWSTTGASGYFDVQSAATHEFGHWLSLGHSSNTEATMYSTMSTGETKKRSLHSDDIAGICYIYP</sequence>
<dbReference type="InterPro" id="IPR001818">
    <property type="entry name" value="Pept_M10_metallopeptidase"/>
</dbReference>
<dbReference type="Pfam" id="PF00413">
    <property type="entry name" value="Peptidase_M10"/>
    <property type="match status" value="1"/>
</dbReference>
<evidence type="ECO:0000313" key="7">
    <source>
        <dbReference type="Proteomes" id="UP000033116"/>
    </source>
</evidence>
<keyword evidence="3" id="KW-0378">Hydrolase</keyword>
<dbReference type="SUPFAM" id="SSF55486">
    <property type="entry name" value="Metalloproteases ('zincins'), catalytic domain"/>
    <property type="match status" value="1"/>
</dbReference>
<evidence type="ECO:0000313" key="6">
    <source>
        <dbReference type="EMBL" id="AKB62789.1"/>
    </source>
</evidence>
<evidence type="ECO:0000259" key="5">
    <source>
        <dbReference type="Pfam" id="PF00413"/>
    </source>
</evidence>
<keyword evidence="1" id="KW-0645">Protease</keyword>
<dbReference type="Gene3D" id="3.40.390.10">
    <property type="entry name" value="Collagenase (Catalytic Domain)"/>
    <property type="match status" value="1"/>
</dbReference>
<reference evidence="6 7" key="1">
    <citation type="submission" date="2014-07" db="EMBL/GenBank/DDBJ databases">
        <title>Methanogenic archaea and the global carbon cycle.</title>
        <authorList>
            <person name="Henriksen J.R."/>
            <person name="Luke J."/>
            <person name="Reinhart S."/>
            <person name="Benedict M.N."/>
            <person name="Youngblut N.D."/>
            <person name="Metcalf M.E."/>
            <person name="Whitaker R.J."/>
            <person name="Metcalf W.W."/>
        </authorList>
    </citation>
    <scope>NUCLEOTIDE SEQUENCE [LARGE SCALE GENOMIC DNA]</scope>
    <source>
        <strain evidence="6 7">SarPi</strain>
    </source>
</reference>
<dbReference type="GO" id="GO:0030198">
    <property type="term" value="P:extracellular matrix organization"/>
    <property type="evidence" value="ECO:0007669"/>
    <property type="project" value="TreeGrafter"/>
</dbReference>
<dbReference type="InterPro" id="IPR021190">
    <property type="entry name" value="Pept_M10A"/>
</dbReference>
<feature type="domain" description="Peptidase M10 metallopeptidase" evidence="5">
    <location>
        <begin position="115"/>
        <end position="202"/>
    </location>
</feature>
<dbReference type="PANTHER" id="PTHR10201:SF213">
    <property type="entry name" value="METALLOENDOPROTEINASE 2-MMP-LIKE"/>
    <property type="match status" value="1"/>
</dbReference>
<dbReference type="GO" id="GO:0031012">
    <property type="term" value="C:extracellular matrix"/>
    <property type="evidence" value="ECO:0007669"/>
    <property type="project" value="InterPro"/>
</dbReference>
<dbReference type="GO" id="GO:0030574">
    <property type="term" value="P:collagen catabolic process"/>
    <property type="evidence" value="ECO:0007669"/>
    <property type="project" value="TreeGrafter"/>
</dbReference>
<keyword evidence="2" id="KW-0479">Metal-binding</keyword>
<dbReference type="EMBL" id="CP009511">
    <property type="protein sequence ID" value="AKB62789.1"/>
    <property type="molecule type" value="Genomic_DNA"/>
</dbReference>
<evidence type="ECO:0000256" key="3">
    <source>
        <dbReference type="ARBA" id="ARBA00022801"/>
    </source>
</evidence>
<dbReference type="PATRIC" id="fig|1434115.4.peg.3560"/>
<protein>
    <submittedName>
        <fullName evidence="6">Metalloproteinase</fullName>
    </submittedName>
</protein>
<evidence type="ECO:0000256" key="1">
    <source>
        <dbReference type="ARBA" id="ARBA00022670"/>
    </source>
</evidence>
<organism evidence="6 7">
    <name type="scientific">Methanosarcina mazei SarPi</name>
    <dbReference type="NCBI Taxonomy" id="1434115"/>
    <lineage>
        <taxon>Archaea</taxon>
        <taxon>Methanobacteriati</taxon>
        <taxon>Methanobacteriota</taxon>
        <taxon>Stenosarchaea group</taxon>
        <taxon>Methanomicrobia</taxon>
        <taxon>Methanosarcinales</taxon>
        <taxon>Methanosarcinaceae</taxon>
        <taxon>Methanosarcina</taxon>
    </lineage>
</organism>
<dbReference type="GO" id="GO:0004222">
    <property type="term" value="F:metalloendopeptidase activity"/>
    <property type="evidence" value="ECO:0007669"/>
    <property type="project" value="InterPro"/>
</dbReference>
<name>A0A0E3RBZ5_METMZ</name>
<dbReference type="AlphaFoldDB" id="A0A0E3RBZ5"/>